<keyword evidence="3 7" id="KW-0808">Transferase</keyword>
<dbReference type="UniPathway" id="UPA00060">
    <property type="reaction ID" value="UER00597"/>
</dbReference>
<dbReference type="PIRSF" id="PIRSF031057">
    <property type="entry name" value="Thiamin_pyrophosphokinase"/>
    <property type="match status" value="1"/>
</dbReference>
<dbReference type="GO" id="GO:0030975">
    <property type="term" value="F:thiamine binding"/>
    <property type="evidence" value="ECO:0007669"/>
    <property type="project" value="UniProtKB-UniRule"/>
</dbReference>
<dbReference type="Pfam" id="PF04263">
    <property type="entry name" value="TPK_catalytic"/>
    <property type="match status" value="1"/>
</dbReference>
<dbReference type="InterPro" id="IPR007373">
    <property type="entry name" value="Thiamin_PyroPKinase_B1-bd"/>
</dbReference>
<dbReference type="Proteomes" id="UP000095009">
    <property type="component" value="Unassembled WGS sequence"/>
</dbReference>
<dbReference type="EMBL" id="KV454408">
    <property type="protein sequence ID" value="ODQ66679.1"/>
    <property type="molecule type" value="Genomic_DNA"/>
</dbReference>
<proteinExistence type="inferred from homology"/>
<dbReference type="PANTHER" id="PTHR13622">
    <property type="entry name" value="THIAMIN PYROPHOSPHOKINASE"/>
    <property type="match status" value="1"/>
</dbReference>
<organism evidence="9 10">
    <name type="scientific">Nadsonia fulvescens var. elongata DSM 6958</name>
    <dbReference type="NCBI Taxonomy" id="857566"/>
    <lineage>
        <taxon>Eukaryota</taxon>
        <taxon>Fungi</taxon>
        <taxon>Dikarya</taxon>
        <taxon>Ascomycota</taxon>
        <taxon>Saccharomycotina</taxon>
        <taxon>Dipodascomycetes</taxon>
        <taxon>Dipodascales</taxon>
        <taxon>Dipodascales incertae sedis</taxon>
        <taxon>Nadsonia</taxon>
    </lineage>
</organism>
<evidence type="ECO:0000259" key="8">
    <source>
        <dbReference type="SMART" id="SM00983"/>
    </source>
</evidence>
<keyword evidence="5 7" id="KW-0418">Kinase</keyword>
<evidence type="ECO:0000313" key="10">
    <source>
        <dbReference type="Proteomes" id="UP000095009"/>
    </source>
</evidence>
<dbReference type="SUPFAM" id="SSF63862">
    <property type="entry name" value="Thiamin pyrophosphokinase, substrate-binding domain"/>
    <property type="match status" value="1"/>
</dbReference>
<evidence type="ECO:0000256" key="1">
    <source>
        <dbReference type="ARBA" id="ARBA00005078"/>
    </source>
</evidence>
<evidence type="ECO:0000256" key="2">
    <source>
        <dbReference type="ARBA" id="ARBA00006785"/>
    </source>
</evidence>
<dbReference type="InterPro" id="IPR006282">
    <property type="entry name" value="Thi_PPkinase"/>
</dbReference>
<protein>
    <recommendedName>
        <fullName evidence="7">Thiamine pyrophosphokinase</fullName>
        <ecNumber evidence="7">2.7.6.2</ecNumber>
    </recommendedName>
</protein>
<comment type="similarity">
    <text evidence="2 7">Belongs to the thiamine pyrophosphokinase family.</text>
</comment>
<evidence type="ECO:0000256" key="3">
    <source>
        <dbReference type="ARBA" id="ARBA00022679"/>
    </source>
</evidence>
<dbReference type="GO" id="GO:0006772">
    <property type="term" value="P:thiamine metabolic process"/>
    <property type="evidence" value="ECO:0007669"/>
    <property type="project" value="InterPro"/>
</dbReference>
<comment type="pathway">
    <text evidence="1 7">Cofactor biosynthesis; thiamine diphosphate biosynthesis; thiamine diphosphate from thiamine: step 1/1.</text>
</comment>
<dbReference type="OrthoDB" id="25149at2759"/>
<evidence type="ECO:0000256" key="7">
    <source>
        <dbReference type="PIRNR" id="PIRNR031057"/>
    </source>
</evidence>
<reference evidence="9 10" key="1">
    <citation type="journal article" date="2016" name="Proc. Natl. Acad. Sci. U.S.A.">
        <title>Comparative genomics of biotechnologically important yeasts.</title>
        <authorList>
            <person name="Riley R."/>
            <person name="Haridas S."/>
            <person name="Wolfe K.H."/>
            <person name="Lopes M.R."/>
            <person name="Hittinger C.T."/>
            <person name="Goeker M."/>
            <person name="Salamov A.A."/>
            <person name="Wisecaver J.H."/>
            <person name="Long T.M."/>
            <person name="Calvey C.H."/>
            <person name="Aerts A.L."/>
            <person name="Barry K.W."/>
            <person name="Choi C."/>
            <person name="Clum A."/>
            <person name="Coughlan A.Y."/>
            <person name="Deshpande S."/>
            <person name="Douglass A.P."/>
            <person name="Hanson S.J."/>
            <person name="Klenk H.-P."/>
            <person name="LaButti K.M."/>
            <person name="Lapidus A."/>
            <person name="Lindquist E.A."/>
            <person name="Lipzen A.M."/>
            <person name="Meier-Kolthoff J.P."/>
            <person name="Ohm R.A."/>
            <person name="Otillar R.P."/>
            <person name="Pangilinan J.L."/>
            <person name="Peng Y."/>
            <person name="Rokas A."/>
            <person name="Rosa C.A."/>
            <person name="Scheuner C."/>
            <person name="Sibirny A.A."/>
            <person name="Slot J.C."/>
            <person name="Stielow J.B."/>
            <person name="Sun H."/>
            <person name="Kurtzman C.P."/>
            <person name="Blackwell M."/>
            <person name="Grigoriev I.V."/>
            <person name="Jeffries T.W."/>
        </authorList>
    </citation>
    <scope>NUCLEOTIDE SEQUENCE [LARGE SCALE GENOMIC DNA]</scope>
    <source>
        <strain evidence="9 10">DSM 6958</strain>
    </source>
</reference>
<evidence type="ECO:0000256" key="5">
    <source>
        <dbReference type="ARBA" id="ARBA00022777"/>
    </source>
</evidence>
<gene>
    <name evidence="9" type="ORF">NADFUDRAFT_82431</name>
</gene>
<evidence type="ECO:0000256" key="4">
    <source>
        <dbReference type="ARBA" id="ARBA00022741"/>
    </source>
</evidence>
<accession>A0A1E3PMN0</accession>
<dbReference type="GO" id="GO:0016301">
    <property type="term" value="F:kinase activity"/>
    <property type="evidence" value="ECO:0007669"/>
    <property type="project" value="UniProtKB-UniRule"/>
</dbReference>
<name>A0A1E3PMN0_9ASCO</name>
<dbReference type="AlphaFoldDB" id="A0A1E3PMN0"/>
<dbReference type="CDD" id="cd07995">
    <property type="entry name" value="TPK"/>
    <property type="match status" value="1"/>
</dbReference>
<feature type="domain" description="Thiamin pyrophosphokinase thiamin-binding" evidence="8">
    <location>
        <begin position="179"/>
        <end position="244"/>
    </location>
</feature>
<dbReference type="GO" id="GO:0004788">
    <property type="term" value="F:thiamine diphosphokinase activity"/>
    <property type="evidence" value="ECO:0007669"/>
    <property type="project" value="UniProtKB-UniRule"/>
</dbReference>
<dbReference type="InterPro" id="IPR007371">
    <property type="entry name" value="TPK_catalytic"/>
</dbReference>
<comment type="catalytic activity">
    <reaction evidence="7">
        <text>thiamine + ATP = thiamine diphosphate + AMP + H(+)</text>
        <dbReference type="Rhea" id="RHEA:11576"/>
        <dbReference type="ChEBI" id="CHEBI:15378"/>
        <dbReference type="ChEBI" id="CHEBI:18385"/>
        <dbReference type="ChEBI" id="CHEBI:30616"/>
        <dbReference type="ChEBI" id="CHEBI:58937"/>
        <dbReference type="ChEBI" id="CHEBI:456215"/>
    </reaction>
</comment>
<dbReference type="NCBIfam" id="TIGR01378">
    <property type="entry name" value="thi_PPkinase"/>
    <property type="match status" value="1"/>
</dbReference>
<dbReference type="STRING" id="857566.A0A1E3PMN0"/>
<keyword evidence="6 7" id="KW-0067">ATP-binding</keyword>
<evidence type="ECO:0000256" key="6">
    <source>
        <dbReference type="ARBA" id="ARBA00022840"/>
    </source>
</evidence>
<sequence length="255" mass="28674">MSKTLYLGNFLRKLGHGQASSGADVPGNANRALIILNQPITSSYIFESIWKYCSYRMCADGGANRLYDYLANDKSRVEFLPDAITGDFDSVRPDVLAFYESHKVFTQKTPDQYSTDFMKCVALAMQRWKPTFDIFALGALGGRVDQSFHSIHQLHLSLKMNQICYLITDECITLLLDRGVTYLHLARDVLDISCGLLPVNGTTVITTQGLEWDVKDWPTDFGSQVSTSNHVMQDIVKVQTDKPIVFTVEIKQSLK</sequence>
<dbReference type="GO" id="GO:0005524">
    <property type="term" value="F:ATP binding"/>
    <property type="evidence" value="ECO:0007669"/>
    <property type="project" value="UniProtKB-UniRule"/>
</dbReference>
<dbReference type="InterPro" id="IPR036759">
    <property type="entry name" value="TPK_catalytic_sf"/>
</dbReference>
<evidence type="ECO:0000313" key="9">
    <source>
        <dbReference type="EMBL" id="ODQ66679.1"/>
    </source>
</evidence>
<dbReference type="Gene3D" id="3.40.50.10240">
    <property type="entry name" value="Thiamin pyrophosphokinase, catalytic domain"/>
    <property type="match status" value="1"/>
</dbReference>
<dbReference type="SUPFAM" id="SSF63999">
    <property type="entry name" value="Thiamin pyrophosphokinase, catalytic domain"/>
    <property type="match status" value="1"/>
</dbReference>
<dbReference type="SMART" id="SM00983">
    <property type="entry name" value="TPK_B1_binding"/>
    <property type="match status" value="1"/>
</dbReference>
<dbReference type="EC" id="2.7.6.2" evidence="7"/>
<dbReference type="Pfam" id="PF04265">
    <property type="entry name" value="TPK_B1_binding"/>
    <property type="match status" value="1"/>
</dbReference>
<keyword evidence="10" id="KW-1185">Reference proteome</keyword>
<dbReference type="InterPro" id="IPR036371">
    <property type="entry name" value="TPK_B1-bd_sf"/>
</dbReference>
<dbReference type="GO" id="GO:0009229">
    <property type="term" value="P:thiamine diphosphate biosynthetic process"/>
    <property type="evidence" value="ECO:0007669"/>
    <property type="project" value="UniProtKB-UniRule"/>
</dbReference>
<dbReference type="InterPro" id="IPR016966">
    <property type="entry name" value="Thiamin_pyrophosphokinase_euk"/>
</dbReference>
<keyword evidence="4 7" id="KW-0547">Nucleotide-binding</keyword>
<dbReference type="PANTHER" id="PTHR13622:SF8">
    <property type="entry name" value="THIAMIN PYROPHOSPHOKINASE 1"/>
    <property type="match status" value="1"/>
</dbReference>